<evidence type="ECO:0000313" key="6">
    <source>
        <dbReference type="Proteomes" id="UP000216207"/>
    </source>
</evidence>
<gene>
    <name evidence="5" type="ORF">CHH72_09135</name>
</gene>
<name>A0A268P108_SHOCL</name>
<evidence type="ECO:0000256" key="2">
    <source>
        <dbReference type="ARBA" id="ARBA00023125"/>
    </source>
</evidence>
<comment type="caution">
    <text evidence="5">The sequence shown here is derived from an EMBL/GenBank/DDBJ whole genome shotgun (WGS) entry which is preliminary data.</text>
</comment>
<evidence type="ECO:0000256" key="3">
    <source>
        <dbReference type="PROSITE-ProRule" id="PRU00335"/>
    </source>
</evidence>
<organism evidence="5 6">
    <name type="scientific">Shouchella clausii</name>
    <name type="common">Alkalihalobacillus clausii</name>
    <dbReference type="NCBI Taxonomy" id="79880"/>
    <lineage>
        <taxon>Bacteria</taxon>
        <taxon>Bacillati</taxon>
        <taxon>Bacillota</taxon>
        <taxon>Bacilli</taxon>
        <taxon>Bacillales</taxon>
        <taxon>Bacillaceae</taxon>
        <taxon>Shouchella</taxon>
    </lineage>
</organism>
<evidence type="ECO:0000256" key="1">
    <source>
        <dbReference type="ARBA" id="ARBA00022491"/>
    </source>
</evidence>
<feature type="domain" description="HTH tetR-type" evidence="4">
    <location>
        <begin position="8"/>
        <end position="68"/>
    </location>
</feature>
<dbReference type="SUPFAM" id="SSF48498">
    <property type="entry name" value="Tetracyclin repressor-like, C-terminal domain"/>
    <property type="match status" value="1"/>
</dbReference>
<dbReference type="PRINTS" id="PR00455">
    <property type="entry name" value="HTHTETR"/>
</dbReference>
<dbReference type="InterPro" id="IPR023772">
    <property type="entry name" value="DNA-bd_HTH_TetR-type_CS"/>
</dbReference>
<dbReference type="Proteomes" id="UP000216207">
    <property type="component" value="Unassembled WGS sequence"/>
</dbReference>
<dbReference type="PANTHER" id="PTHR43479:SF11">
    <property type="entry name" value="ACREF_ENVCD OPERON REPRESSOR-RELATED"/>
    <property type="match status" value="1"/>
</dbReference>
<dbReference type="RefSeq" id="WP_063609232.1">
    <property type="nucleotide sequence ID" value="NZ_CP154609.1"/>
</dbReference>
<proteinExistence type="predicted"/>
<evidence type="ECO:0000313" key="5">
    <source>
        <dbReference type="EMBL" id="PAE89179.1"/>
    </source>
</evidence>
<keyword evidence="2 3" id="KW-0238">DNA-binding</keyword>
<dbReference type="InterPro" id="IPR001647">
    <property type="entry name" value="HTH_TetR"/>
</dbReference>
<dbReference type="InterPro" id="IPR009057">
    <property type="entry name" value="Homeodomain-like_sf"/>
</dbReference>
<dbReference type="EMBL" id="NPCC01000010">
    <property type="protein sequence ID" value="PAE89179.1"/>
    <property type="molecule type" value="Genomic_DNA"/>
</dbReference>
<dbReference type="PROSITE" id="PS50977">
    <property type="entry name" value="HTH_TETR_2"/>
    <property type="match status" value="1"/>
</dbReference>
<dbReference type="SUPFAM" id="SSF46689">
    <property type="entry name" value="Homeodomain-like"/>
    <property type="match status" value="1"/>
</dbReference>
<dbReference type="InterPro" id="IPR036271">
    <property type="entry name" value="Tet_transcr_reg_TetR-rel_C_sf"/>
</dbReference>
<dbReference type="Pfam" id="PF00440">
    <property type="entry name" value="TetR_N"/>
    <property type="match status" value="1"/>
</dbReference>
<sequence length="197" mass="22086">MAESFIAEARKEQIIQACIRTLSEIGYNKISLTKIAKNAKISTGLISYHFADKADLIHHTLMYLVADQLHYISECIEATKKGATEQLKAFIEASLAYQATHYENNVAMIEIVFNAQTEDGTPFYLLADKETDGLELLLTEILIAGKDKKEFATDFDPALVATIIQGAIGEIMLKNCDHEQYETYKNELTRMALKMLA</sequence>
<feature type="DNA-binding region" description="H-T-H motif" evidence="3">
    <location>
        <begin position="31"/>
        <end position="50"/>
    </location>
</feature>
<dbReference type="PANTHER" id="PTHR43479">
    <property type="entry name" value="ACREF/ENVCD OPERON REPRESSOR-RELATED"/>
    <property type="match status" value="1"/>
</dbReference>
<evidence type="ECO:0000259" key="4">
    <source>
        <dbReference type="PROSITE" id="PS50977"/>
    </source>
</evidence>
<dbReference type="Gene3D" id="1.10.357.10">
    <property type="entry name" value="Tetracycline Repressor, domain 2"/>
    <property type="match status" value="1"/>
</dbReference>
<dbReference type="InterPro" id="IPR050624">
    <property type="entry name" value="HTH-type_Tx_Regulator"/>
</dbReference>
<dbReference type="AlphaFoldDB" id="A0A268P108"/>
<protein>
    <submittedName>
        <fullName evidence="5">TetR/AcrR family transcriptional regulator</fullName>
    </submittedName>
</protein>
<accession>A0A268P108</accession>
<dbReference type="PROSITE" id="PS01081">
    <property type="entry name" value="HTH_TETR_1"/>
    <property type="match status" value="1"/>
</dbReference>
<reference evidence="5 6" key="1">
    <citation type="submission" date="2017-07" db="EMBL/GenBank/DDBJ databases">
        <title>Isolation and whole genome analysis of endospore-forming bacteria from heroin.</title>
        <authorList>
            <person name="Kalinowski J."/>
            <person name="Ahrens B."/>
            <person name="Al-Dilaimi A."/>
            <person name="Winkler A."/>
            <person name="Wibberg D."/>
            <person name="Schleenbecker U."/>
            <person name="Ruckert C."/>
            <person name="Wolfel R."/>
            <person name="Grass G."/>
        </authorList>
    </citation>
    <scope>NUCLEOTIDE SEQUENCE [LARGE SCALE GENOMIC DNA]</scope>
    <source>
        <strain evidence="5 6">7539</strain>
    </source>
</reference>
<keyword evidence="1" id="KW-0678">Repressor</keyword>
<dbReference type="GO" id="GO:0003677">
    <property type="term" value="F:DNA binding"/>
    <property type="evidence" value="ECO:0007669"/>
    <property type="project" value="UniProtKB-UniRule"/>
</dbReference>